<gene>
    <name evidence="2" type="ORF">PACLA_8A049586</name>
</gene>
<reference evidence="2" key="1">
    <citation type="submission" date="2020-04" db="EMBL/GenBank/DDBJ databases">
        <authorList>
            <person name="Alioto T."/>
            <person name="Alioto T."/>
            <person name="Gomez Garrido J."/>
        </authorList>
    </citation>
    <scope>NUCLEOTIDE SEQUENCE</scope>
    <source>
        <strain evidence="2">A484AB</strain>
    </source>
</reference>
<evidence type="ECO:0000313" key="3">
    <source>
        <dbReference type="Proteomes" id="UP001152795"/>
    </source>
</evidence>
<dbReference type="AlphaFoldDB" id="A0A7D9DLE7"/>
<keyword evidence="3" id="KW-1185">Reference proteome</keyword>
<protein>
    <submittedName>
        <fullName evidence="2">Uncharacterized protein</fullName>
    </submittedName>
</protein>
<comment type="caution">
    <text evidence="2">The sequence shown here is derived from an EMBL/GenBank/DDBJ whole genome shotgun (WGS) entry which is preliminary data.</text>
</comment>
<sequence>MPKESNQSKSDSRALPRLDPYNKSPQEREENLERSSRHSSGEKARSRPSQSASHSEIRSRSRSPSEPPQWARELLKNQEKYRKEIKRLQSEIERGRTSMSTQDERVLEPVFKYVGNKKQYELNNSVADN</sequence>
<evidence type="ECO:0000256" key="1">
    <source>
        <dbReference type="SAM" id="MobiDB-lite"/>
    </source>
</evidence>
<dbReference type="EMBL" id="CACRXK020001271">
    <property type="protein sequence ID" value="CAB3988049.1"/>
    <property type="molecule type" value="Genomic_DNA"/>
</dbReference>
<feature type="region of interest" description="Disordered" evidence="1">
    <location>
        <begin position="1"/>
        <end position="75"/>
    </location>
</feature>
<feature type="compositionally biased region" description="Basic and acidic residues" evidence="1">
    <location>
        <begin position="25"/>
        <end position="45"/>
    </location>
</feature>
<evidence type="ECO:0000313" key="2">
    <source>
        <dbReference type="EMBL" id="CAB3988049.1"/>
    </source>
</evidence>
<accession>A0A7D9DLE7</accession>
<proteinExistence type="predicted"/>
<name>A0A7D9DLE7_PARCT</name>
<organism evidence="2 3">
    <name type="scientific">Paramuricea clavata</name>
    <name type="common">Red gorgonian</name>
    <name type="synonym">Violescent sea-whip</name>
    <dbReference type="NCBI Taxonomy" id="317549"/>
    <lineage>
        <taxon>Eukaryota</taxon>
        <taxon>Metazoa</taxon>
        <taxon>Cnidaria</taxon>
        <taxon>Anthozoa</taxon>
        <taxon>Octocorallia</taxon>
        <taxon>Malacalcyonacea</taxon>
        <taxon>Plexauridae</taxon>
        <taxon>Paramuricea</taxon>
    </lineage>
</organism>
<dbReference type="Proteomes" id="UP001152795">
    <property type="component" value="Unassembled WGS sequence"/>
</dbReference>